<dbReference type="Proteomes" id="UP001295740">
    <property type="component" value="Unassembled WGS sequence"/>
</dbReference>
<feature type="transmembrane region" description="Helical" evidence="2">
    <location>
        <begin position="68"/>
        <end position="93"/>
    </location>
</feature>
<dbReference type="InterPro" id="IPR036116">
    <property type="entry name" value="FN3_sf"/>
</dbReference>
<feature type="compositionally biased region" description="Polar residues" evidence="1">
    <location>
        <begin position="1093"/>
        <end position="1107"/>
    </location>
</feature>
<feature type="transmembrane region" description="Helical" evidence="2">
    <location>
        <begin position="6"/>
        <end position="25"/>
    </location>
</feature>
<evidence type="ECO:0000313" key="5">
    <source>
        <dbReference type="Proteomes" id="UP001295740"/>
    </source>
</evidence>
<feature type="compositionally biased region" description="Basic and acidic residues" evidence="1">
    <location>
        <begin position="347"/>
        <end position="367"/>
    </location>
</feature>
<feature type="compositionally biased region" description="Basic and acidic residues" evidence="1">
    <location>
        <begin position="1136"/>
        <end position="1148"/>
    </location>
</feature>
<feature type="region of interest" description="Disordered" evidence="1">
    <location>
        <begin position="441"/>
        <end position="475"/>
    </location>
</feature>
<keyword evidence="2" id="KW-1133">Transmembrane helix</keyword>
<dbReference type="PROSITE" id="PS50853">
    <property type="entry name" value="FN3"/>
    <property type="match status" value="1"/>
</dbReference>
<dbReference type="Pfam" id="PF00041">
    <property type="entry name" value="fn3"/>
    <property type="match status" value="1"/>
</dbReference>
<feature type="region of interest" description="Disordered" evidence="1">
    <location>
        <begin position="226"/>
        <end position="296"/>
    </location>
</feature>
<evidence type="ECO:0000259" key="3">
    <source>
        <dbReference type="PROSITE" id="PS50853"/>
    </source>
</evidence>
<feature type="compositionally biased region" description="Polar residues" evidence="1">
    <location>
        <begin position="1017"/>
        <end position="1028"/>
    </location>
</feature>
<keyword evidence="2" id="KW-0812">Transmembrane</keyword>
<evidence type="ECO:0000256" key="2">
    <source>
        <dbReference type="SAM" id="Phobius"/>
    </source>
</evidence>
<feature type="region of interest" description="Disordered" evidence="1">
    <location>
        <begin position="939"/>
        <end position="1158"/>
    </location>
</feature>
<gene>
    <name evidence="4" type="ORF">KHLLAP_LOCUS1144</name>
</gene>
<feature type="compositionally biased region" description="Basic and acidic residues" evidence="1">
    <location>
        <begin position="446"/>
        <end position="467"/>
    </location>
</feature>
<organism evidence="4 5">
    <name type="scientific">Anthostomella pinea</name>
    <dbReference type="NCBI Taxonomy" id="933095"/>
    <lineage>
        <taxon>Eukaryota</taxon>
        <taxon>Fungi</taxon>
        <taxon>Dikarya</taxon>
        <taxon>Ascomycota</taxon>
        <taxon>Pezizomycotina</taxon>
        <taxon>Sordariomycetes</taxon>
        <taxon>Xylariomycetidae</taxon>
        <taxon>Xylariales</taxon>
        <taxon>Xylariaceae</taxon>
        <taxon>Anthostomella</taxon>
    </lineage>
</organism>
<dbReference type="CDD" id="cd00063">
    <property type="entry name" value="FN3"/>
    <property type="match status" value="1"/>
</dbReference>
<feature type="compositionally biased region" description="Basic and acidic residues" evidence="1">
    <location>
        <begin position="375"/>
        <end position="424"/>
    </location>
</feature>
<feature type="compositionally biased region" description="Low complexity" evidence="1">
    <location>
        <begin position="1047"/>
        <end position="1059"/>
    </location>
</feature>
<dbReference type="AlphaFoldDB" id="A0AAI8V977"/>
<feature type="compositionally biased region" description="Basic and acidic residues" evidence="1">
    <location>
        <begin position="993"/>
        <end position="1002"/>
    </location>
</feature>
<feature type="region of interest" description="Disordered" evidence="1">
    <location>
        <begin position="571"/>
        <end position="607"/>
    </location>
</feature>
<feature type="region of interest" description="Disordered" evidence="1">
    <location>
        <begin position="813"/>
        <end position="855"/>
    </location>
</feature>
<evidence type="ECO:0000256" key="1">
    <source>
        <dbReference type="SAM" id="MobiDB-lite"/>
    </source>
</evidence>
<sequence length="1158" mass="127787">MLWTLLTTPLPSILFVCALLAWWFIEPKTTHLNLIIVIGGVLFYWAVAPDLAQSTPARIYNISLDLAALLRLDVLITYHANMLVTGVAFLWLAHRAVQTLRKSVNDLVSILGVEVPDAPDVSLAGIRAEAATLNWTRPLPTRPVAKFTIQVNGVNVGDSANQETAITVTGLKPDHFYNVRVIAVGYNNFQAGSRVIRLRTFGRDGRPQLGDGRLPSNFVLEEQKLVMPSDHTDEDGVTRSPAAGVEAASIPDTSSLSPRDAMTSTPIGRRNTLTRKHSPSSTSIEQSVKDALSNRSEHSLQELGERFESIRKDIDETQSQIARDEREHKEMMDELTEEKKTKRRVQKEKDDTTEKLKKEMGLTERAMRSVQQRKTQKEKMLREKQAERQKLHDDMAKWEKDMASMRRRQSCFEKDRSTYQERGDTQAEKLRLEITQAQASLAQEEGELREKGKELKEAEEQRKRLPGGEESEEWRDLDRELGRNWDVKYKELQRRLGAAHRNLRMINEYEQVLQAQLSTAQQSGLPFMYSQANSSGAEFDSAAHNQLKRRSRNSNSFSNVAIPSPVQSYAATERPSFAPSSTFGPSRPPTMPPGFAQGPFMDHSADFSAPLDEEGLRALSAGAPLSPTATSLLPAGMLDDVVDYGPPRPQPRPVRHNTFGSGPSQDNDPQSPASSARSASLMSSPRSSSQHLPFSQYTGENSDRRSLRGARGDFGAALSPIAPPGQAVHRRNFLPWLHRGGKPGDESPVLGSLKSGQSQSFPRQAEDAEPIHNKRRISFSAGWNLFNRNSAGPDPTEVGNSSSRAVHPRRLGLGAHANSTGSNIYSERDPSSPRPMSIASSELPRPSTDSGSIWGRVPQTHRLWSPEAENPWIASRSASRRPSLHGSPSLLKTRVADADDEILDEAELLYASPSQVGIIGSKPIGKTLSQRLNPTAPTFMAGLFRAKPEKERDVDRETRDRGKAKGRDKEKKPRESMTSASEAGTISMDESPSESRKSRDAFSETTPSVTESRESLNLDQSFSNTPSDATGLGIKESESGIRKLLRKGSSSKFSLSSVRGLGSKKGPNSVASSDRNFGDRTSFDDYGEEGNGQVLSRSYDSMNSSPSIGPMSGNRSAKEKPVSWGSRFSMKKKSGKEKESLDLEREDAAPATPLIEEH</sequence>
<feature type="transmembrane region" description="Helical" evidence="2">
    <location>
        <begin position="32"/>
        <end position="48"/>
    </location>
</feature>
<protein>
    <submittedName>
        <fullName evidence="4">Uu.00g035290.m01.CDS01</fullName>
    </submittedName>
</protein>
<dbReference type="SUPFAM" id="SSF49265">
    <property type="entry name" value="Fibronectin type III"/>
    <property type="match status" value="1"/>
</dbReference>
<accession>A0AAI8V977</accession>
<dbReference type="InterPro" id="IPR003961">
    <property type="entry name" value="FN3_dom"/>
</dbReference>
<dbReference type="EMBL" id="CAUWAG010000003">
    <property type="protein sequence ID" value="CAJ2500676.1"/>
    <property type="molecule type" value="Genomic_DNA"/>
</dbReference>
<feature type="region of interest" description="Disordered" evidence="1">
    <location>
        <begin position="328"/>
        <end position="424"/>
    </location>
</feature>
<feature type="compositionally biased region" description="Low complexity" evidence="1">
    <location>
        <begin position="671"/>
        <end position="689"/>
    </location>
</feature>
<dbReference type="InterPro" id="IPR013783">
    <property type="entry name" value="Ig-like_fold"/>
</dbReference>
<keyword evidence="2" id="KW-0472">Membrane</keyword>
<name>A0AAI8V977_9PEZI</name>
<feature type="compositionally biased region" description="Polar residues" evidence="1">
    <location>
        <begin position="658"/>
        <end position="670"/>
    </location>
</feature>
<proteinExistence type="predicted"/>
<comment type="caution">
    <text evidence="4">The sequence shown here is derived from an EMBL/GenBank/DDBJ whole genome shotgun (WGS) entry which is preliminary data.</text>
</comment>
<feature type="compositionally biased region" description="Basic and acidic residues" evidence="1">
    <location>
        <begin position="328"/>
        <end position="340"/>
    </location>
</feature>
<feature type="compositionally biased region" description="Polar residues" evidence="1">
    <location>
        <begin position="690"/>
        <end position="700"/>
    </location>
</feature>
<feature type="compositionally biased region" description="Polar residues" evidence="1">
    <location>
        <begin position="251"/>
        <end position="266"/>
    </location>
</feature>
<feature type="compositionally biased region" description="Basic and acidic residues" evidence="1">
    <location>
        <begin position="946"/>
        <end position="975"/>
    </location>
</feature>
<reference evidence="4" key="1">
    <citation type="submission" date="2023-10" db="EMBL/GenBank/DDBJ databases">
        <authorList>
            <person name="Hackl T."/>
        </authorList>
    </citation>
    <scope>NUCLEOTIDE SEQUENCE</scope>
</reference>
<keyword evidence="5" id="KW-1185">Reference proteome</keyword>
<evidence type="ECO:0000313" key="4">
    <source>
        <dbReference type="EMBL" id="CAJ2500676.1"/>
    </source>
</evidence>
<feature type="domain" description="Fibronectin type-III" evidence="3">
    <location>
        <begin position="115"/>
        <end position="203"/>
    </location>
</feature>
<dbReference type="Gene3D" id="2.60.40.10">
    <property type="entry name" value="Immunoglobulins"/>
    <property type="match status" value="1"/>
</dbReference>
<feature type="compositionally biased region" description="Polar residues" evidence="1">
    <location>
        <begin position="976"/>
        <end position="990"/>
    </location>
</feature>
<dbReference type="SMART" id="SM00060">
    <property type="entry name" value="FN3"/>
    <property type="match status" value="1"/>
</dbReference>
<feature type="region of interest" description="Disordered" evidence="1">
    <location>
        <begin position="640"/>
        <end position="771"/>
    </location>
</feature>